<proteinExistence type="predicted"/>
<dbReference type="Gene3D" id="1.20.1250.20">
    <property type="entry name" value="MFS general substrate transporter like domains"/>
    <property type="match status" value="1"/>
</dbReference>
<dbReference type="Proteomes" id="UP000799537">
    <property type="component" value="Unassembled WGS sequence"/>
</dbReference>
<feature type="transmembrane region" description="Helical" evidence="5">
    <location>
        <begin position="228"/>
        <end position="246"/>
    </location>
</feature>
<feature type="transmembrane region" description="Helical" evidence="5">
    <location>
        <begin position="299"/>
        <end position="318"/>
    </location>
</feature>
<evidence type="ECO:0000313" key="7">
    <source>
        <dbReference type="Proteomes" id="UP000799537"/>
    </source>
</evidence>
<evidence type="ECO:0000256" key="2">
    <source>
        <dbReference type="ARBA" id="ARBA00022692"/>
    </source>
</evidence>
<keyword evidence="7" id="KW-1185">Reference proteome</keyword>
<dbReference type="OrthoDB" id="196103at2759"/>
<evidence type="ECO:0000256" key="1">
    <source>
        <dbReference type="ARBA" id="ARBA00004141"/>
    </source>
</evidence>
<accession>A0A6A6CCP1</accession>
<name>A0A6A6CCP1_ZASCE</name>
<dbReference type="PANTHER" id="PTHR23294">
    <property type="entry name" value="ET TRANSLATION PRODUCT-RELATED"/>
    <property type="match status" value="1"/>
</dbReference>
<keyword evidence="2 5" id="KW-0812">Transmembrane</keyword>
<dbReference type="GO" id="GO:0016020">
    <property type="term" value="C:membrane"/>
    <property type="evidence" value="ECO:0007669"/>
    <property type="project" value="UniProtKB-SubCell"/>
</dbReference>
<evidence type="ECO:0008006" key="8">
    <source>
        <dbReference type="Google" id="ProtNLM"/>
    </source>
</evidence>
<organism evidence="6 7">
    <name type="scientific">Zasmidium cellare ATCC 36951</name>
    <dbReference type="NCBI Taxonomy" id="1080233"/>
    <lineage>
        <taxon>Eukaryota</taxon>
        <taxon>Fungi</taxon>
        <taxon>Dikarya</taxon>
        <taxon>Ascomycota</taxon>
        <taxon>Pezizomycotina</taxon>
        <taxon>Dothideomycetes</taxon>
        <taxon>Dothideomycetidae</taxon>
        <taxon>Mycosphaerellales</taxon>
        <taxon>Mycosphaerellaceae</taxon>
        <taxon>Zasmidium</taxon>
    </lineage>
</organism>
<keyword evidence="3 5" id="KW-1133">Transmembrane helix</keyword>
<protein>
    <recommendedName>
        <fullName evidence="8">Major facilitator superfamily (MFS) profile domain-containing protein</fullName>
    </recommendedName>
</protein>
<dbReference type="Pfam" id="PF05978">
    <property type="entry name" value="UNC-93"/>
    <property type="match status" value="1"/>
</dbReference>
<feature type="transmembrane region" description="Helical" evidence="5">
    <location>
        <begin position="399"/>
        <end position="422"/>
    </location>
</feature>
<feature type="transmembrane region" description="Helical" evidence="5">
    <location>
        <begin position="53"/>
        <end position="73"/>
    </location>
</feature>
<comment type="subcellular location">
    <subcellularLocation>
        <location evidence="1">Membrane</location>
        <topology evidence="1">Multi-pass membrane protein</topology>
    </subcellularLocation>
</comment>
<reference evidence="6" key="1">
    <citation type="journal article" date="2020" name="Stud. Mycol.">
        <title>101 Dothideomycetes genomes: a test case for predicting lifestyles and emergence of pathogens.</title>
        <authorList>
            <person name="Haridas S."/>
            <person name="Albert R."/>
            <person name="Binder M."/>
            <person name="Bloem J."/>
            <person name="Labutti K."/>
            <person name="Salamov A."/>
            <person name="Andreopoulos B."/>
            <person name="Baker S."/>
            <person name="Barry K."/>
            <person name="Bills G."/>
            <person name="Bluhm B."/>
            <person name="Cannon C."/>
            <person name="Castanera R."/>
            <person name="Culley D."/>
            <person name="Daum C."/>
            <person name="Ezra D."/>
            <person name="Gonzalez J."/>
            <person name="Henrissat B."/>
            <person name="Kuo A."/>
            <person name="Liang C."/>
            <person name="Lipzen A."/>
            <person name="Lutzoni F."/>
            <person name="Magnuson J."/>
            <person name="Mondo S."/>
            <person name="Nolan M."/>
            <person name="Ohm R."/>
            <person name="Pangilinan J."/>
            <person name="Park H.-J."/>
            <person name="Ramirez L."/>
            <person name="Alfaro M."/>
            <person name="Sun H."/>
            <person name="Tritt A."/>
            <person name="Yoshinaga Y."/>
            <person name="Zwiers L.-H."/>
            <person name="Turgeon B."/>
            <person name="Goodwin S."/>
            <person name="Spatafora J."/>
            <person name="Crous P."/>
            <person name="Grigoriev I."/>
        </authorList>
    </citation>
    <scope>NUCLEOTIDE SEQUENCE</scope>
    <source>
        <strain evidence="6">ATCC 36951</strain>
    </source>
</reference>
<evidence type="ECO:0000256" key="4">
    <source>
        <dbReference type="ARBA" id="ARBA00023136"/>
    </source>
</evidence>
<dbReference type="InterPro" id="IPR051617">
    <property type="entry name" value="UNC-93-like_regulator"/>
</dbReference>
<dbReference type="AlphaFoldDB" id="A0A6A6CCP1"/>
<evidence type="ECO:0000256" key="5">
    <source>
        <dbReference type="SAM" id="Phobius"/>
    </source>
</evidence>
<dbReference type="GeneID" id="54560640"/>
<dbReference type="InterPro" id="IPR010291">
    <property type="entry name" value="Ion_channel_UNC-93"/>
</dbReference>
<gene>
    <name evidence="6" type="ORF">M409DRAFT_24740</name>
</gene>
<feature type="transmembrane region" description="Helical" evidence="5">
    <location>
        <begin position="145"/>
        <end position="166"/>
    </location>
</feature>
<keyword evidence="4 5" id="KW-0472">Membrane</keyword>
<feature type="transmembrane region" description="Helical" evidence="5">
    <location>
        <begin position="109"/>
        <end position="133"/>
    </location>
</feature>
<evidence type="ECO:0000256" key="3">
    <source>
        <dbReference type="ARBA" id="ARBA00022989"/>
    </source>
</evidence>
<dbReference type="InterPro" id="IPR036259">
    <property type="entry name" value="MFS_trans_sf"/>
</dbReference>
<sequence>MAQTLEKHHVVWYRSTLFAALLVAMTAFCEPGIFSALNGMGAGGGASPDITNAANAIVFGVLAVASLFTSGVVNRITPKWGLVIGTLDYTPYAAGLYCNDRFGTNWLLLFGSVILGLAAAFLWVSSGAILLGYSEESRKGRAMAFKFGLQSLAGSIGGIISLALNIKKAWRGSISTPTYVVLMVIMSVGWLFALALPTARQIQRVDGRPVHLVKQATFFKEFRVLKSIFTRPAILALIPFWIYGQWNLSYQWQFNFAYFTVRARALNSTLFYLVGLVSALVLGQLLDHTRWSRPARAKIGFLVLVVLVGTGWILGQAVQVHYSNTKPTLDWSSDGYGLGAFLFTLWGFCDPMVSVFNYWLCGCLSNDLNETTMITALINSISCLGSTFAFVVSAVHVDYNWACGINLLLFGISLPGVAWVVFTQIMETTQSTFAKGAGLAVHESENVAPSASANEEKGSRFIVKEIPQ</sequence>
<feature type="transmembrane region" description="Helical" evidence="5">
    <location>
        <begin position="372"/>
        <end position="393"/>
    </location>
</feature>
<feature type="transmembrane region" description="Helical" evidence="5">
    <location>
        <begin position="338"/>
        <end position="360"/>
    </location>
</feature>
<feature type="transmembrane region" description="Helical" evidence="5">
    <location>
        <begin position="266"/>
        <end position="287"/>
    </location>
</feature>
<dbReference type="EMBL" id="ML993602">
    <property type="protein sequence ID" value="KAF2164835.1"/>
    <property type="molecule type" value="Genomic_DNA"/>
</dbReference>
<dbReference type="RefSeq" id="XP_033665724.1">
    <property type="nucleotide sequence ID" value="XM_033807368.1"/>
</dbReference>
<feature type="transmembrane region" description="Helical" evidence="5">
    <location>
        <begin position="178"/>
        <end position="199"/>
    </location>
</feature>
<dbReference type="SUPFAM" id="SSF103473">
    <property type="entry name" value="MFS general substrate transporter"/>
    <property type="match status" value="1"/>
</dbReference>
<dbReference type="PANTHER" id="PTHR23294:SF59">
    <property type="entry name" value="UNC93-LIKE PROTEIN C922.05C"/>
    <property type="match status" value="1"/>
</dbReference>
<feature type="transmembrane region" description="Helical" evidence="5">
    <location>
        <begin position="80"/>
        <end position="97"/>
    </location>
</feature>
<evidence type="ECO:0000313" key="6">
    <source>
        <dbReference type="EMBL" id="KAF2164835.1"/>
    </source>
</evidence>